<sequence>MQHRFHEYQEHGNYKDAYKLLQQSQKGNYKKKKSLEKERNSDTLNDKKMALVREKFLEAKLLAPDIKLRKSKEFHDAVEVLSSNRELFLKLLQEHTSLFSKHIHEYHSILSPPETKCIMILKPSKMTYNDKEDDVCPTQPTRIVLLKPDHEKSSDVKSVVPILSSFDGMLHDESFSEKDEDNVEEMREETLLSSMYSNGYTGDDSSWNSDSPSAASSFGCASPPESSLCREAKKRLSERWALMASKQSSLEQRHFPKSSSTLGEMLALSDRKEPATLEENGDSSRYQESVEPISSLTNSLNIQVLEPDIAKRAEHTKRDPGKSSCKWRVSNLFFSRRRKSSKDKSHQLKDNSLSRAVETACSSEYYPEKMDLSITDVPAEHLSEANEQPSPISVLDQSCLEDEKTIPEGCGKQVTSQTFKSNLIDKSPPIRSLARTLSWDDLHTQNASAYSIGHRTTCLKYAEVQDEYDWFPFIQNFLSAADIEGRDSSDSLTPTWYSCEYPLDPSLREKITALNEKSQLQDAKQRQMRSNRKLIFDFASSMIVETKVRGGSHEWPISAERVWAQMKWWFGKEIEEEGSGWDSLVVEKVVRNEVVGGQYEGGSGKLRAGG</sequence>
<gene>
    <name evidence="4" type="ORF">SAY86_024858</name>
</gene>
<evidence type="ECO:0000256" key="1">
    <source>
        <dbReference type="SAM" id="MobiDB-lite"/>
    </source>
</evidence>
<dbReference type="EMBL" id="JAXQNO010000004">
    <property type="protein sequence ID" value="KAK4799493.1"/>
    <property type="molecule type" value="Genomic_DNA"/>
</dbReference>
<dbReference type="Proteomes" id="UP001346149">
    <property type="component" value="Unassembled WGS sequence"/>
</dbReference>
<evidence type="ECO:0008006" key="6">
    <source>
        <dbReference type="Google" id="ProtNLM"/>
    </source>
</evidence>
<reference evidence="4 5" key="1">
    <citation type="journal article" date="2023" name="Hortic Res">
        <title>Pangenome of water caltrop reveals structural variations and asymmetric subgenome divergence after allopolyploidization.</title>
        <authorList>
            <person name="Zhang X."/>
            <person name="Chen Y."/>
            <person name="Wang L."/>
            <person name="Yuan Y."/>
            <person name="Fang M."/>
            <person name="Shi L."/>
            <person name="Lu R."/>
            <person name="Comes H.P."/>
            <person name="Ma Y."/>
            <person name="Chen Y."/>
            <person name="Huang G."/>
            <person name="Zhou Y."/>
            <person name="Zheng Z."/>
            <person name="Qiu Y."/>
        </authorList>
    </citation>
    <scope>NUCLEOTIDE SEQUENCE [LARGE SCALE GENOMIC DNA]</scope>
    <source>
        <strain evidence="4">F231</strain>
    </source>
</reference>
<evidence type="ECO:0000313" key="5">
    <source>
        <dbReference type="Proteomes" id="UP001346149"/>
    </source>
</evidence>
<dbReference type="PANTHER" id="PTHR46634:SF3">
    <property type="entry name" value="M REDUCTASE II SUBUNIT GAMMA, PUTATIVE (DUF3741)-RELATED"/>
    <property type="match status" value="1"/>
</dbReference>
<evidence type="ECO:0000259" key="3">
    <source>
        <dbReference type="Pfam" id="PF14309"/>
    </source>
</evidence>
<accession>A0AAN7MVM6</accession>
<evidence type="ECO:0000313" key="4">
    <source>
        <dbReference type="EMBL" id="KAK4799493.1"/>
    </source>
</evidence>
<feature type="domain" description="DUF3741" evidence="2">
    <location>
        <begin position="53"/>
        <end position="94"/>
    </location>
</feature>
<dbReference type="Pfam" id="PF14309">
    <property type="entry name" value="DUF4378"/>
    <property type="match status" value="1"/>
</dbReference>
<proteinExistence type="predicted"/>
<dbReference type="Pfam" id="PF12552">
    <property type="entry name" value="DUF3741"/>
    <property type="match status" value="1"/>
</dbReference>
<feature type="region of interest" description="Disordered" evidence="1">
    <location>
        <begin position="203"/>
        <end position="226"/>
    </location>
</feature>
<feature type="compositionally biased region" description="Polar residues" evidence="1">
    <location>
        <begin position="283"/>
        <end position="292"/>
    </location>
</feature>
<comment type="caution">
    <text evidence="4">The sequence shown here is derived from an EMBL/GenBank/DDBJ whole genome shotgun (WGS) entry which is preliminary data.</text>
</comment>
<protein>
    <recommendedName>
        <fullName evidence="6">DUF3741 domain-containing protein</fullName>
    </recommendedName>
</protein>
<evidence type="ECO:0000259" key="2">
    <source>
        <dbReference type="Pfam" id="PF12552"/>
    </source>
</evidence>
<feature type="compositionally biased region" description="Low complexity" evidence="1">
    <location>
        <begin position="203"/>
        <end position="217"/>
    </location>
</feature>
<dbReference type="AlphaFoldDB" id="A0AAN7MVM6"/>
<organism evidence="4 5">
    <name type="scientific">Trapa natans</name>
    <name type="common">Water chestnut</name>
    <dbReference type="NCBI Taxonomy" id="22666"/>
    <lineage>
        <taxon>Eukaryota</taxon>
        <taxon>Viridiplantae</taxon>
        <taxon>Streptophyta</taxon>
        <taxon>Embryophyta</taxon>
        <taxon>Tracheophyta</taxon>
        <taxon>Spermatophyta</taxon>
        <taxon>Magnoliopsida</taxon>
        <taxon>eudicotyledons</taxon>
        <taxon>Gunneridae</taxon>
        <taxon>Pentapetalae</taxon>
        <taxon>rosids</taxon>
        <taxon>malvids</taxon>
        <taxon>Myrtales</taxon>
        <taxon>Lythraceae</taxon>
        <taxon>Trapa</taxon>
    </lineage>
</organism>
<feature type="region of interest" description="Disordered" evidence="1">
    <location>
        <begin position="270"/>
        <end position="292"/>
    </location>
</feature>
<dbReference type="PANTHER" id="PTHR46634">
    <property type="entry name" value="M REDUCTASE II SUBUNIT GAMMA, PUTATIVE (DUF3741)-RELATED"/>
    <property type="match status" value="1"/>
</dbReference>
<name>A0AAN7MVM6_TRANT</name>
<dbReference type="InterPro" id="IPR022212">
    <property type="entry name" value="DUF3741"/>
</dbReference>
<keyword evidence="5" id="KW-1185">Reference proteome</keyword>
<feature type="domain" description="DUF4378" evidence="3">
    <location>
        <begin position="471"/>
        <end position="597"/>
    </location>
</feature>
<dbReference type="InterPro" id="IPR025486">
    <property type="entry name" value="DUF4378"/>
</dbReference>